<dbReference type="PANTHER" id="PTHR18952:SF265">
    <property type="entry name" value="CARBONIC ANHYDRASE"/>
    <property type="match status" value="1"/>
</dbReference>
<dbReference type="GO" id="GO:0004089">
    <property type="term" value="F:carbonate dehydratase activity"/>
    <property type="evidence" value="ECO:0007669"/>
    <property type="project" value="UniProtKB-EC"/>
</dbReference>
<keyword evidence="6" id="KW-1185">Reference proteome</keyword>
<comment type="caution">
    <text evidence="5">The sequence shown here is derived from an EMBL/GenBank/DDBJ whole genome shotgun (WGS) entry which is preliminary data.</text>
</comment>
<name>A0A8J5MH40_9STRA</name>
<feature type="signal peptide" evidence="3">
    <location>
        <begin position="1"/>
        <end position="16"/>
    </location>
</feature>
<feature type="chain" id="PRO_5035242345" description="Alpha-carbonic anhydrase domain-containing protein" evidence="3">
    <location>
        <begin position="17"/>
        <end position="267"/>
    </location>
</feature>
<evidence type="ECO:0000259" key="4">
    <source>
        <dbReference type="PROSITE" id="PS51144"/>
    </source>
</evidence>
<dbReference type="InterPro" id="IPR041891">
    <property type="entry name" value="Alpha_CA_prokaryot-like"/>
</dbReference>
<proteinExistence type="inferred from homology"/>
<dbReference type="EMBL" id="JAENGY010000274">
    <property type="protein sequence ID" value="KAG6967377.1"/>
    <property type="molecule type" value="Genomic_DNA"/>
</dbReference>
<protein>
    <recommendedName>
        <fullName evidence="4">Alpha-carbonic anhydrase domain-containing protein</fullName>
    </recommendedName>
</protein>
<organism evidence="5 6">
    <name type="scientific">Phytophthora aleatoria</name>
    <dbReference type="NCBI Taxonomy" id="2496075"/>
    <lineage>
        <taxon>Eukaryota</taxon>
        <taxon>Sar</taxon>
        <taxon>Stramenopiles</taxon>
        <taxon>Oomycota</taxon>
        <taxon>Peronosporomycetes</taxon>
        <taxon>Peronosporales</taxon>
        <taxon>Peronosporaceae</taxon>
        <taxon>Phytophthora</taxon>
    </lineage>
</organism>
<dbReference type="Pfam" id="PF00194">
    <property type="entry name" value="Carb_anhydrase"/>
    <property type="match status" value="1"/>
</dbReference>
<comment type="catalytic activity">
    <reaction evidence="2">
        <text>hydrogencarbonate + H(+) = CO2 + H2O</text>
        <dbReference type="Rhea" id="RHEA:10748"/>
        <dbReference type="ChEBI" id="CHEBI:15377"/>
        <dbReference type="ChEBI" id="CHEBI:15378"/>
        <dbReference type="ChEBI" id="CHEBI:16526"/>
        <dbReference type="ChEBI" id="CHEBI:17544"/>
        <dbReference type="EC" id="4.2.1.1"/>
    </reaction>
</comment>
<dbReference type="CDD" id="cd03124">
    <property type="entry name" value="alpha_CA_prokaryotic_like"/>
    <property type="match status" value="1"/>
</dbReference>
<dbReference type="PROSITE" id="PS51144">
    <property type="entry name" value="ALPHA_CA_2"/>
    <property type="match status" value="1"/>
</dbReference>
<dbReference type="Proteomes" id="UP000709295">
    <property type="component" value="Unassembled WGS sequence"/>
</dbReference>
<dbReference type="InterPro" id="IPR023561">
    <property type="entry name" value="Carbonic_anhydrase_a-class"/>
</dbReference>
<evidence type="ECO:0000256" key="1">
    <source>
        <dbReference type="ARBA" id="ARBA00010718"/>
    </source>
</evidence>
<evidence type="ECO:0000256" key="2">
    <source>
        <dbReference type="ARBA" id="ARBA00048348"/>
    </source>
</evidence>
<dbReference type="SMART" id="SM01057">
    <property type="entry name" value="Carb_anhydrase"/>
    <property type="match status" value="1"/>
</dbReference>
<evidence type="ECO:0000256" key="3">
    <source>
        <dbReference type="SAM" id="SignalP"/>
    </source>
</evidence>
<gene>
    <name evidence="5" type="ORF">JG688_00006348</name>
</gene>
<reference evidence="5" key="1">
    <citation type="submission" date="2021-01" db="EMBL/GenBank/DDBJ databases">
        <title>Phytophthora aleatoria, a newly-described species from Pinus radiata is distinct from Phytophthora cactorum isolates based on comparative genomics.</title>
        <authorList>
            <person name="Mcdougal R."/>
            <person name="Panda P."/>
            <person name="Williams N."/>
            <person name="Studholme D.J."/>
        </authorList>
    </citation>
    <scope>NUCLEOTIDE SEQUENCE</scope>
    <source>
        <strain evidence="5">NZFS 4037</strain>
    </source>
</reference>
<accession>A0A8J5MH40</accession>
<keyword evidence="3" id="KW-0732">Signal</keyword>
<feature type="domain" description="Alpha-carbonic anhydrase" evidence="4">
    <location>
        <begin position="28"/>
        <end position="267"/>
    </location>
</feature>
<sequence>MKICVASAMVAACVLTKTIVTAETSGGHPWGYKHDDPAMASPEQWVQHYPTCGGSRQSPINIDVVTGGDLAARSLSFSGSCGDFNLTQSDESFKGAVVDGSCSVSANKSAYALTQFHFHAPSEHTLDGKALDGEAHFVHSNSDGSALLVVGLFFQAGDFETDPWMVPVLDGMDAVTPENWQKLNLASYAALVNTKADADRVYNYPGSLTTPACDEIVDWWVIPTPVQLSSKDLARLQTNLKKLHVTDNGKNARPVQELNGRNITSLK</sequence>
<dbReference type="GO" id="GO:0008270">
    <property type="term" value="F:zinc ion binding"/>
    <property type="evidence" value="ECO:0007669"/>
    <property type="project" value="InterPro"/>
</dbReference>
<evidence type="ECO:0000313" key="5">
    <source>
        <dbReference type="EMBL" id="KAG6967377.1"/>
    </source>
</evidence>
<dbReference type="AlphaFoldDB" id="A0A8J5MH40"/>
<dbReference type="PANTHER" id="PTHR18952">
    <property type="entry name" value="CARBONIC ANHYDRASE"/>
    <property type="match status" value="1"/>
</dbReference>
<evidence type="ECO:0000313" key="6">
    <source>
        <dbReference type="Proteomes" id="UP000709295"/>
    </source>
</evidence>
<comment type="similarity">
    <text evidence="1">Belongs to the alpha-carbonic anhydrase family.</text>
</comment>
<dbReference type="InterPro" id="IPR001148">
    <property type="entry name" value="CA_dom"/>
</dbReference>